<dbReference type="Proteomes" id="UP000231456">
    <property type="component" value="Unassembled WGS sequence"/>
</dbReference>
<sequence length="130" mass="15027">MKHKGVTDNILKAYYNVYNTLGFGFLEKVYEHALLLELQKMGLHAEAQFPIIVHYDGKEVGQYFADIIVGKIVILELKAVDTLSEEHSYQLINYLKATDIEVGLLLNFGKRPQVKRKIFDNEYKKSIQIH</sequence>
<reference evidence="2" key="1">
    <citation type="submission" date="2017-09" db="EMBL/GenBank/DDBJ databases">
        <title>Depth-based differentiation of microbial function through sediment-hosted aquifers and enrichment of novel symbionts in the deep terrestrial subsurface.</title>
        <authorList>
            <person name="Probst A.J."/>
            <person name="Ladd B."/>
            <person name="Jarett J.K."/>
            <person name="Geller-Mcgrath D.E."/>
            <person name="Sieber C.M.K."/>
            <person name="Emerson J.B."/>
            <person name="Anantharaman K."/>
            <person name="Thomas B.C."/>
            <person name="Malmstrom R."/>
            <person name="Stieglmeier M."/>
            <person name="Klingl A."/>
            <person name="Woyke T."/>
            <person name="Ryan C.M."/>
            <person name="Banfield J.F."/>
        </authorList>
    </citation>
    <scope>NUCLEOTIDE SEQUENCE [LARGE SCALE GENOMIC DNA]</scope>
</reference>
<dbReference type="Pfam" id="PF13366">
    <property type="entry name" value="PDDEXK_3"/>
    <property type="match status" value="1"/>
</dbReference>
<evidence type="ECO:0000313" key="1">
    <source>
        <dbReference type="EMBL" id="PJC52769.1"/>
    </source>
</evidence>
<dbReference type="NCBIfam" id="TIGR04256">
    <property type="entry name" value="GxxExxY"/>
    <property type="match status" value="1"/>
</dbReference>
<proteinExistence type="predicted"/>
<evidence type="ECO:0000313" key="2">
    <source>
        <dbReference type="Proteomes" id="UP000231456"/>
    </source>
</evidence>
<dbReference type="EMBL" id="PFRH01000042">
    <property type="protein sequence ID" value="PJC52769.1"/>
    <property type="molecule type" value="Genomic_DNA"/>
</dbReference>
<dbReference type="InterPro" id="IPR026350">
    <property type="entry name" value="GxxExxY"/>
</dbReference>
<name>A0A2M8FAS3_9BACT</name>
<gene>
    <name evidence="1" type="ORF">CO030_01145</name>
</gene>
<protein>
    <submittedName>
        <fullName evidence="1">GxxExxY protein</fullName>
    </submittedName>
</protein>
<accession>A0A2M8FAS3</accession>
<dbReference type="AlphaFoldDB" id="A0A2M8FAS3"/>
<comment type="caution">
    <text evidence="1">The sequence shown here is derived from an EMBL/GenBank/DDBJ whole genome shotgun (WGS) entry which is preliminary data.</text>
</comment>
<organism evidence="1 2">
    <name type="scientific">Candidatus Magasanikbacteria bacterium CG_4_9_14_0_2_um_filter_42_11</name>
    <dbReference type="NCBI Taxonomy" id="1974643"/>
    <lineage>
        <taxon>Bacteria</taxon>
        <taxon>Candidatus Magasanikiibacteriota</taxon>
    </lineage>
</organism>